<evidence type="ECO:0000256" key="23">
    <source>
        <dbReference type="PIRSR" id="PIRSR000006-2"/>
    </source>
</evidence>
<dbReference type="GO" id="GO:0016491">
    <property type="term" value="F:oxidoreductase activity"/>
    <property type="evidence" value="ECO:0007669"/>
    <property type="project" value="UniProtKB-KW"/>
</dbReference>
<dbReference type="Pfam" id="PF00034">
    <property type="entry name" value="Cytochrom_C"/>
    <property type="match status" value="1"/>
</dbReference>
<evidence type="ECO:0000313" key="27">
    <source>
        <dbReference type="Proteomes" id="UP000464751"/>
    </source>
</evidence>
<evidence type="ECO:0000259" key="25">
    <source>
        <dbReference type="PROSITE" id="PS51007"/>
    </source>
</evidence>
<dbReference type="InterPro" id="IPR008168">
    <property type="entry name" value="Cyt_C_IC"/>
</dbReference>
<comment type="cofactor">
    <cofactor evidence="21 23">
        <name>heme c</name>
        <dbReference type="ChEBI" id="CHEBI:61717"/>
    </cofactor>
    <text evidence="21 23">Binds 2 heme C groups per subunit.</text>
</comment>
<dbReference type="UniPathway" id="UPA00705"/>
<dbReference type="NCBIfam" id="TIGR00782">
    <property type="entry name" value="ccoP"/>
    <property type="match status" value="1"/>
</dbReference>
<dbReference type="PANTHER" id="PTHR33751">
    <property type="entry name" value="CBB3-TYPE CYTOCHROME C OXIDASE SUBUNIT FIXP"/>
    <property type="match status" value="1"/>
</dbReference>
<feature type="binding site" description="axial binding residue" evidence="22">
    <location>
        <position position="236"/>
    </location>
    <ligand>
        <name>heme c</name>
        <dbReference type="ChEBI" id="CHEBI:61717"/>
        <label>2</label>
    </ligand>
    <ligandPart>
        <name>Fe</name>
        <dbReference type="ChEBI" id="CHEBI:18248"/>
    </ligandPart>
</feature>
<dbReference type="AlphaFoldDB" id="A0A6P1YLV8"/>
<feature type="binding site" description="covalent" evidence="23">
    <location>
        <position position="127"/>
    </location>
    <ligand>
        <name>heme c</name>
        <dbReference type="ChEBI" id="CHEBI:61717"/>
        <label>1</label>
    </ligand>
</feature>
<keyword evidence="18 21" id="KW-0406">Ion transport</keyword>
<keyword evidence="17 21" id="KW-0408">Iron</keyword>
<dbReference type="Gene3D" id="1.10.760.10">
    <property type="entry name" value="Cytochrome c-like domain"/>
    <property type="match status" value="2"/>
</dbReference>
<feature type="binding site" description="axial binding residue" evidence="22">
    <location>
        <position position="175"/>
    </location>
    <ligand>
        <name>heme c</name>
        <dbReference type="ChEBI" id="CHEBI:61717"/>
        <label>2</label>
    </ligand>
    <ligandPart>
        <name>Fe</name>
        <dbReference type="ChEBI" id="CHEBI:18248"/>
    </ligandPart>
</feature>
<dbReference type="GO" id="GO:0009055">
    <property type="term" value="F:electron transfer activity"/>
    <property type="evidence" value="ECO:0007669"/>
    <property type="project" value="InterPro"/>
</dbReference>
<dbReference type="RefSeq" id="WP_163075560.1">
    <property type="nucleotide sequence ID" value="NZ_CP048630.1"/>
</dbReference>
<keyword evidence="6 21" id="KW-1003">Cell membrane</keyword>
<keyword evidence="15 24" id="KW-1133">Transmembrane helix</keyword>
<evidence type="ECO:0000256" key="19">
    <source>
        <dbReference type="ARBA" id="ARBA00023136"/>
    </source>
</evidence>
<feature type="domain" description="Cytochrome c" evidence="25">
    <location>
        <begin position="219"/>
        <end position="300"/>
    </location>
</feature>
<evidence type="ECO:0000313" key="26">
    <source>
        <dbReference type="EMBL" id="QIB34417.1"/>
    </source>
</evidence>
<name>A0A6P1YLV8_9HYPH</name>
<evidence type="ECO:0000256" key="11">
    <source>
        <dbReference type="ARBA" id="ARBA00022723"/>
    </source>
</evidence>
<dbReference type="GO" id="GO:0006119">
    <property type="term" value="P:oxidative phosphorylation"/>
    <property type="evidence" value="ECO:0007669"/>
    <property type="project" value="UniProtKB-UniPathway"/>
</dbReference>
<feature type="binding site" description="covalent" evidence="23">
    <location>
        <position position="232"/>
    </location>
    <ligand>
        <name>heme c</name>
        <dbReference type="ChEBI" id="CHEBI:61717"/>
        <label>2</label>
    </ligand>
</feature>
<feature type="binding site" description="covalent" evidence="23">
    <location>
        <position position="124"/>
    </location>
    <ligand>
        <name>heme c</name>
        <dbReference type="ChEBI" id="CHEBI:61717"/>
        <label>1</label>
    </ligand>
</feature>
<evidence type="ECO:0000256" key="5">
    <source>
        <dbReference type="ARBA" id="ARBA00022448"/>
    </source>
</evidence>
<keyword evidence="11 21" id="KW-0479">Metal-binding</keyword>
<comment type="function">
    <text evidence="20">C-type cytochrome. Part of the cbb3-type cytochrome c oxidase complex. FixP subunit is required for transferring electrons from donor cytochrome c via its heme groups to FixO subunit. From there, electrons are shuttled to the catalytic binuclear center of FixN subunit where oxygen reduction takes place. The complex also functions as a proton pump.</text>
</comment>
<comment type="similarity">
    <text evidence="3 21">Belongs to the CcoP / FixP family.</text>
</comment>
<evidence type="ECO:0000256" key="18">
    <source>
        <dbReference type="ARBA" id="ARBA00023065"/>
    </source>
</evidence>
<dbReference type="Gene3D" id="6.10.280.130">
    <property type="match status" value="1"/>
</dbReference>
<feature type="binding site" description="covalent" evidence="23">
    <location>
        <position position="235"/>
    </location>
    <ligand>
        <name>heme c</name>
        <dbReference type="ChEBI" id="CHEBI:61717"/>
        <label>2</label>
    </ligand>
</feature>
<proteinExistence type="inferred from homology"/>
<keyword evidence="5 21" id="KW-0813">Transport</keyword>
<evidence type="ECO:0000256" key="17">
    <source>
        <dbReference type="ARBA" id="ARBA00023004"/>
    </source>
</evidence>
<evidence type="ECO:0000256" key="6">
    <source>
        <dbReference type="ARBA" id="ARBA00022475"/>
    </source>
</evidence>
<evidence type="ECO:0000256" key="20">
    <source>
        <dbReference type="ARBA" id="ARBA00025525"/>
    </source>
</evidence>
<keyword evidence="8 21" id="KW-0349">Heme</keyword>
<comment type="subunit">
    <text evidence="4">Component of the cbb3-type cytochrome c oxidase at least composed of FixN, FixO, FixQ and FixP.</text>
</comment>
<keyword evidence="13 21" id="KW-0375">Hydrogen ion transport</keyword>
<evidence type="ECO:0000256" key="10">
    <source>
        <dbReference type="ARBA" id="ARBA00022692"/>
    </source>
</evidence>
<dbReference type="PROSITE" id="PS51007">
    <property type="entry name" value="CYTC"/>
    <property type="match status" value="2"/>
</dbReference>
<evidence type="ECO:0000256" key="3">
    <source>
        <dbReference type="ARBA" id="ARBA00006113"/>
    </source>
</evidence>
<evidence type="ECO:0000256" key="14">
    <source>
        <dbReference type="ARBA" id="ARBA00022982"/>
    </source>
</evidence>
<organism evidence="26 27">
    <name type="scientific">Ancylobacter pratisalsi</name>
    <dbReference type="NCBI Taxonomy" id="1745854"/>
    <lineage>
        <taxon>Bacteria</taxon>
        <taxon>Pseudomonadati</taxon>
        <taxon>Pseudomonadota</taxon>
        <taxon>Alphaproteobacteria</taxon>
        <taxon>Hyphomicrobiales</taxon>
        <taxon>Xanthobacteraceae</taxon>
        <taxon>Ancylobacter</taxon>
    </lineage>
</organism>
<gene>
    <name evidence="26" type="primary">ccoP</name>
    <name evidence="26" type="ORF">G3A50_12380</name>
</gene>
<evidence type="ECO:0000256" key="4">
    <source>
        <dbReference type="ARBA" id="ARBA00011203"/>
    </source>
</evidence>
<dbReference type="EMBL" id="CP048630">
    <property type="protein sequence ID" value="QIB34417.1"/>
    <property type="molecule type" value="Genomic_DNA"/>
</dbReference>
<keyword evidence="10 24" id="KW-0812">Transmembrane</keyword>
<dbReference type="Proteomes" id="UP000464751">
    <property type="component" value="Chromosome"/>
</dbReference>
<evidence type="ECO:0000256" key="7">
    <source>
        <dbReference type="ARBA" id="ARBA00022519"/>
    </source>
</evidence>
<dbReference type="PANTHER" id="PTHR33751:SF1">
    <property type="entry name" value="CBB3-TYPE CYTOCHROME C OXIDASE SUBUNIT FIXP"/>
    <property type="match status" value="1"/>
</dbReference>
<dbReference type="Pfam" id="PF13442">
    <property type="entry name" value="Cytochrome_CBB3"/>
    <property type="match status" value="1"/>
</dbReference>
<feature type="binding site" description="axial binding residue" evidence="22">
    <location>
        <position position="128"/>
    </location>
    <ligand>
        <name>heme c</name>
        <dbReference type="ChEBI" id="CHEBI:61717"/>
        <label>1</label>
    </ligand>
    <ligandPart>
        <name>Fe</name>
        <dbReference type="ChEBI" id="CHEBI:18248"/>
    </ligandPart>
</feature>
<reference evidence="26 27" key="1">
    <citation type="submission" date="2020-02" db="EMBL/GenBank/DDBJ databases">
        <authorList>
            <person name="Li G."/>
        </authorList>
    </citation>
    <scope>NUCLEOTIDE SEQUENCE [LARGE SCALE GENOMIC DNA]</scope>
    <source>
        <strain evidence="26 27">DSM 102029</strain>
    </source>
</reference>
<feature type="domain" description="Cytochrome c" evidence="25">
    <location>
        <begin position="111"/>
        <end position="200"/>
    </location>
</feature>
<dbReference type="SUPFAM" id="SSF46626">
    <property type="entry name" value="Cytochrome c"/>
    <property type="match status" value="2"/>
</dbReference>
<keyword evidence="7 21" id="KW-0997">Cell inner membrane</keyword>
<evidence type="ECO:0000256" key="9">
    <source>
        <dbReference type="ARBA" id="ARBA00022660"/>
    </source>
</evidence>
<feature type="binding site" description="axial binding residue" evidence="22">
    <location>
        <position position="277"/>
    </location>
    <ligand>
        <name>heme c</name>
        <dbReference type="ChEBI" id="CHEBI:61717"/>
        <label>1</label>
    </ligand>
    <ligandPart>
        <name>Fe</name>
        <dbReference type="ChEBI" id="CHEBI:18248"/>
    </ligandPart>
</feature>
<keyword evidence="19 21" id="KW-0472">Membrane</keyword>
<comment type="subcellular location">
    <subcellularLocation>
        <location evidence="1 21">Cell inner membrane</location>
    </subcellularLocation>
</comment>
<dbReference type="InterPro" id="IPR032858">
    <property type="entry name" value="CcoP_N"/>
</dbReference>
<evidence type="ECO:0000256" key="16">
    <source>
        <dbReference type="ARBA" id="ARBA00023002"/>
    </source>
</evidence>
<evidence type="ECO:0000256" key="13">
    <source>
        <dbReference type="ARBA" id="ARBA00022781"/>
    </source>
</evidence>
<dbReference type="InterPro" id="IPR009056">
    <property type="entry name" value="Cyt_c-like_dom"/>
</dbReference>
<protein>
    <recommendedName>
        <fullName evidence="21">Cbb3-type cytochrome c oxidase subunit</fullName>
    </recommendedName>
</protein>
<evidence type="ECO:0000256" key="24">
    <source>
        <dbReference type="SAM" id="Phobius"/>
    </source>
</evidence>
<sequence>MADTQKHEVDAVTGVTTTGHEWDGIRELNNPLPRWWLWVFYLCIAWSVLYWFAYPAWPLVSDYTSGLLGWKSRDAVQTDLAALRSQRAVFAEKLDAASLEQIEANPELLAFARAQGRAAFGDNCAPCHGAGGGGGMGYPNLNDDDWLWGGSLEQIQNTILHGARSADDNTHMGDMPAFGRDGILQRPEILAVADYVRSLSNLQDKPGPKGAAKSEPTPADLAKGKEVFTANCAACHGDEGKGNIELGAPNLTDGIWLYGSDRATVIATITNGRGGIMPAWSGRLDPSTIKALTVYVHALGGGQ</sequence>
<keyword evidence="12" id="KW-0677">Repeat</keyword>
<dbReference type="InterPro" id="IPR050597">
    <property type="entry name" value="Cytochrome_c_Oxidase_Subunit"/>
</dbReference>
<keyword evidence="27" id="KW-1185">Reference proteome</keyword>
<keyword evidence="14 21" id="KW-0249">Electron transport</keyword>
<dbReference type="InterPro" id="IPR036909">
    <property type="entry name" value="Cyt_c-like_dom_sf"/>
</dbReference>
<evidence type="ECO:0000256" key="21">
    <source>
        <dbReference type="PIRNR" id="PIRNR000006"/>
    </source>
</evidence>
<dbReference type="KEGG" id="apra:G3A50_12380"/>
<dbReference type="GO" id="GO:1902600">
    <property type="term" value="P:proton transmembrane transport"/>
    <property type="evidence" value="ECO:0007669"/>
    <property type="project" value="UniProtKB-KW"/>
</dbReference>
<evidence type="ECO:0000256" key="15">
    <source>
        <dbReference type="ARBA" id="ARBA00022989"/>
    </source>
</evidence>
<evidence type="ECO:0000256" key="12">
    <source>
        <dbReference type="ARBA" id="ARBA00022737"/>
    </source>
</evidence>
<accession>A0A6P1YLV8</accession>
<comment type="pathway">
    <text evidence="2 21">Energy metabolism; oxidative phosphorylation.</text>
</comment>
<feature type="transmembrane region" description="Helical" evidence="24">
    <location>
        <begin position="35"/>
        <end position="53"/>
    </location>
</feature>
<dbReference type="GO" id="GO:0020037">
    <property type="term" value="F:heme binding"/>
    <property type="evidence" value="ECO:0007669"/>
    <property type="project" value="InterPro"/>
</dbReference>
<evidence type="ECO:0000256" key="1">
    <source>
        <dbReference type="ARBA" id="ARBA00004533"/>
    </source>
</evidence>
<evidence type="ECO:0000256" key="8">
    <source>
        <dbReference type="ARBA" id="ARBA00022617"/>
    </source>
</evidence>
<dbReference type="GO" id="GO:0005886">
    <property type="term" value="C:plasma membrane"/>
    <property type="evidence" value="ECO:0007669"/>
    <property type="project" value="UniProtKB-SubCell"/>
</dbReference>
<dbReference type="Pfam" id="PF14715">
    <property type="entry name" value="FixP_N"/>
    <property type="match status" value="1"/>
</dbReference>
<evidence type="ECO:0000256" key="2">
    <source>
        <dbReference type="ARBA" id="ARBA00004673"/>
    </source>
</evidence>
<dbReference type="GO" id="GO:0005506">
    <property type="term" value="F:iron ion binding"/>
    <property type="evidence" value="ECO:0007669"/>
    <property type="project" value="InterPro"/>
</dbReference>
<dbReference type="PRINTS" id="PR00605">
    <property type="entry name" value="CYTCHROMECIC"/>
</dbReference>
<dbReference type="InterPro" id="IPR038414">
    <property type="entry name" value="CcoP_N_sf"/>
</dbReference>
<keyword evidence="9 21" id="KW-0679">Respiratory chain</keyword>
<evidence type="ECO:0000256" key="22">
    <source>
        <dbReference type="PIRSR" id="PIRSR000006-1"/>
    </source>
</evidence>
<dbReference type="PIRSF" id="PIRSF000006">
    <property type="entry name" value="Cbb3-Cox_fixP"/>
    <property type="match status" value="1"/>
</dbReference>
<keyword evidence="16 21" id="KW-0560">Oxidoreductase</keyword>
<dbReference type="InterPro" id="IPR004678">
    <property type="entry name" value="Cyt_c_oxidase_cbb3_su3"/>
</dbReference>